<dbReference type="AlphaFoldDB" id="A0A0G0LZG8"/>
<gene>
    <name evidence="2" type="ORF">UT23_C0031G0002</name>
</gene>
<name>A0A0G0LZG8_9BACT</name>
<proteinExistence type="predicted"/>
<comment type="caution">
    <text evidence="2">The sequence shown here is derived from an EMBL/GenBank/DDBJ whole genome shotgun (WGS) entry which is preliminary data.</text>
</comment>
<evidence type="ECO:0000313" key="3">
    <source>
        <dbReference type="Proteomes" id="UP000034325"/>
    </source>
</evidence>
<dbReference type="EMBL" id="LBWA01000031">
    <property type="protein sequence ID" value="KKQ96442.1"/>
    <property type="molecule type" value="Genomic_DNA"/>
</dbReference>
<keyword evidence="1" id="KW-0812">Transmembrane</keyword>
<sequence length="165" mass="19176">MKFLLNLIFLISSFAFLFYLALPNPNFPLPPQGSFISNEPGDTETVLRRAFYTDLSREEIMGYYQNIFLGYRLNYPPEEAEVLIRDQTKSTFLEEIVHPFRESVFINGFEPNEPQFALIKGGKIWRQKITVRLVPSSLVVRILVAVLTLLLIRVLAREFKSWSSR</sequence>
<reference evidence="2 3" key="1">
    <citation type="journal article" date="2015" name="Nature">
        <title>rRNA introns, odd ribosomes, and small enigmatic genomes across a large radiation of phyla.</title>
        <authorList>
            <person name="Brown C.T."/>
            <person name="Hug L.A."/>
            <person name="Thomas B.C."/>
            <person name="Sharon I."/>
            <person name="Castelle C.J."/>
            <person name="Singh A."/>
            <person name="Wilkins M.J."/>
            <person name="Williams K.H."/>
            <person name="Banfield J.F."/>
        </authorList>
    </citation>
    <scope>NUCLEOTIDE SEQUENCE [LARGE SCALE GENOMIC DNA]</scope>
</reference>
<dbReference type="Proteomes" id="UP000034325">
    <property type="component" value="Unassembled WGS sequence"/>
</dbReference>
<protein>
    <submittedName>
        <fullName evidence="2">Uncharacterized protein</fullName>
    </submittedName>
</protein>
<keyword evidence="1" id="KW-0472">Membrane</keyword>
<evidence type="ECO:0000256" key="1">
    <source>
        <dbReference type="SAM" id="Phobius"/>
    </source>
</evidence>
<organism evidence="2 3">
    <name type="scientific">Candidatus Woesebacteria bacterium GW2011_GWA1_39_12</name>
    <dbReference type="NCBI Taxonomy" id="1618549"/>
    <lineage>
        <taxon>Bacteria</taxon>
        <taxon>Candidatus Woeseibacteriota</taxon>
    </lineage>
</organism>
<evidence type="ECO:0000313" key="2">
    <source>
        <dbReference type="EMBL" id="KKQ96442.1"/>
    </source>
</evidence>
<keyword evidence="1" id="KW-1133">Transmembrane helix</keyword>
<feature type="transmembrane region" description="Helical" evidence="1">
    <location>
        <begin position="138"/>
        <end position="156"/>
    </location>
</feature>
<accession>A0A0G0LZG8</accession>